<keyword evidence="7 10" id="KW-0472">Membrane</keyword>
<evidence type="ECO:0000313" key="13">
    <source>
        <dbReference type="Proteomes" id="UP000824890"/>
    </source>
</evidence>
<feature type="compositionally biased region" description="Basic and acidic residues" evidence="9">
    <location>
        <begin position="972"/>
        <end position="992"/>
    </location>
</feature>
<feature type="region of interest" description="Disordered" evidence="9">
    <location>
        <begin position="377"/>
        <end position="442"/>
    </location>
</feature>
<dbReference type="SMART" id="SM00554">
    <property type="entry name" value="FAS1"/>
    <property type="match status" value="1"/>
</dbReference>
<keyword evidence="5" id="KW-0732">Signal</keyword>
<comment type="subcellular location">
    <subcellularLocation>
        <location evidence="1">Cell membrane</location>
        <topology evidence="1">Lipid-anchor</topology>
        <topology evidence="1">GPI-anchor</topology>
    </subcellularLocation>
</comment>
<keyword evidence="10" id="KW-0812">Transmembrane</keyword>
<evidence type="ECO:0000256" key="6">
    <source>
        <dbReference type="ARBA" id="ARBA00022974"/>
    </source>
</evidence>
<dbReference type="Gene3D" id="2.30.180.10">
    <property type="entry name" value="FAS1 domain"/>
    <property type="match status" value="2"/>
</dbReference>
<feature type="region of interest" description="Disordered" evidence="9">
    <location>
        <begin position="773"/>
        <end position="853"/>
    </location>
</feature>
<dbReference type="InterPro" id="IPR036378">
    <property type="entry name" value="FAS1_dom_sf"/>
</dbReference>
<evidence type="ECO:0000256" key="10">
    <source>
        <dbReference type="SAM" id="Phobius"/>
    </source>
</evidence>
<dbReference type="Proteomes" id="UP000824890">
    <property type="component" value="Unassembled WGS sequence"/>
</dbReference>
<comment type="similarity">
    <text evidence="2">Belongs to the fasciclin-like AGP family.</text>
</comment>
<keyword evidence="3" id="KW-1003">Cell membrane</keyword>
<accession>A0ABQ7Z1Z0</accession>
<dbReference type="Pfam" id="PF03384">
    <property type="entry name" value="DUF287"/>
    <property type="match status" value="1"/>
</dbReference>
<feature type="compositionally biased region" description="Low complexity" evidence="9">
    <location>
        <begin position="891"/>
        <end position="903"/>
    </location>
</feature>
<comment type="caution">
    <text evidence="12">The sequence shown here is derived from an EMBL/GenBank/DDBJ whole genome shotgun (WGS) entry which is preliminary data.</text>
</comment>
<feature type="compositionally biased region" description="Polar residues" evidence="9">
    <location>
        <begin position="466"/>
        <end position="476"/>
    </location>
</feature>
<keyword evidence="6" id="KW-0325">Glycoprotein</keyword>
<feature type="compositionally biased region" description="Acidic residues" evidence="9">
    <location>
        <begin position="778"/>
        <end position="795"/>
    </location>
</feature>
<keyword evidence="6" id="KW-0654">Proteoglycan</keyword>
<dbReference type="InterPro" id="IPR000782">
    <property type="entry name" value="FAS1_domain"/>
</dbReference>
<dbReference type="Pfam" id="PF02469">
    <property type="entry name" value="Fasciclin"/>
    <property type="match status" value="1"/>
</dbReference>
<feature type="compositionally biased region" description="Low complexity" evidence="9">
    <location>
        <begin position="394"/>
        <end position="403"/>
    </location>
</feature>
<dbReference type="InterPro" id="IPR033254">
    <property type="entry name" value="Plant_FLA"/>
</dbReference>
<feature type="region of interest" description="Disordered" evidence="9">
    <location>
        <begin position="1025"/>
        <end position="1100"/>
    </location>
</feature>
<keyword evidence="10" id="KW-1133">Transmembrane helix</keyword>
<dbReference type="PANTHER" id="PTHR32382">
    <property type="entry name" value="FASCICLIN-LIKE ARABINOGALACTAN PROTEIN"/>
    <property type="match status" value="1"/>
</dbReference>
<dbReference type="InterPro" id="IPR005048">
    <property type="entry name" value="DUF287"/>
</dbReference>
<feature type="region of interest" description="Disordered" evidence="9">
    <location>
        <begin position="889"/>
        <end position="992"/>
    </location>
</feature>
<sequence length="1100" mass="120913">MSIACRVEAMDESGAGDRSTAAKLQEKLKGENVKKGETRVTFVGLHFHSMAASRVFCLLALTISLLSVIFTVSGHNITQILSQSPEYSSFNSYLSQTKLNDEINSRTTITVLVLNNDAMSSLAGKHPLSVVKTALSLLVLLDYYDPLKLHKISQGTTLTTTLYQTTGRAAGNLGFVNVTDLKGGKVGFGSAAPGSKLDANYTKSVKQIPYNISVLEINAPIIAPGILTAPAPSNNMTELLEKAGCKTFASMLASSGVLKTYESTVEKGLTVFAPSDEAFRGVPDLTKLTQAEVVSLLEYHALAEYKPKGSLKINRNVISTLATNGAGKYDLTTSTSGDEVILHTGVGPSRVADTLVDETPLVVFKLDKVLLPIELFGKSPSPAPEPVSTPTPTPSAKSLSPTPTKSPSPPVAASPPAPPADESSEEAPSDSPTSSENIRAKNAAFHVNTHAYFTAMEMKGRKRKNPSTTCVGVSSRTRARKAVSAGNEPARETTVVSLSVDSESDDMSDASSKVINSVLVPTVGEEIMLARIIDEEREYHCEGSTSDTWNHWLNVKQKKIFWKELYDLDVAARVFKKKKDKEKVTFLEDSSSKSGLESLKALEEKILGAMSEGFSGLKSVVEAKLGDMDVRMSKFEKNQRQLRRRAKKIEEKLTSIESNKNEERNYGEDMDFGWDDRDYGRAEGKENSEKAKEDKENSESGEEKDVVSGGENSKDGEKENNEKGEEEKDQEPEKDKENSDSVEKGEEYVEESDGESSLLRLQERVRVQAEEFWRTIDDESEAEEEVEKEGEEEAEKEVQEEKEGEKEAEKEVQEEKEGEKEAEKEAEKEVQEEKEAEKVESKGTPTSTGVIVITPHGRTKAAAARKAISISPEIVVVTGIAELAEKEVEVEATQTEQEAIQTEIVEKEAEVTEKDAELAEKEDQDVDEEEEKAEESEDNPVESPSEKHAELAEKSVESDVDLDVEEEEEKDEEIKDNLVESPAKKQTELAEKSVEVELKTKRKPKVKVIAVPYGIPRAERLAKMRAEAEKKKARAEKKKAKADGAPKKKGRPKKTEATLKPCTPLLEKRKSEPSRWVQSPFTEGKTDELEVPKKKLKTKT</sequence>
<keyword evidence="8" id="KW-0449">Lipoprotein</keyword>
<feature type="domain" description="FAS1" evidence="11">
    <location>
        <begin position="232"/>
        <end position="370"/>
    </location>
</feature>
<evidence type="ECO:0000256" key="3">
    <source>
        <dbReference type="ARBA" id="ARBA00022475"/>
    </source>
</evidence>
<feature type="transmembrane region" description="Helical" evidence="10">
    <location>
        <begin position="55"/>
        <end position="74"/>
    </location>
</feature>
<dbReference type="EMBL" id="JAGKQM010000016">
    <property type="protein sequence ID" value="KAH0874217.1"/>
    <property type="molecule type" value="Genomic_DNA"/>
</dbReference>
<evidence type="ECO:0000256" key="5">
    <source>
        <dbReference type="ARBA" id="ARBA00022729"/>
    </source>
</evidence>
<name>A0ABQ7Z1Z0_BRANA</name>
<feature type="compositionally biased region" description="Acidic residues" evidence="9">
    <location>
        <begin position="922"/>
        <end position="940"/>
    </location>
</feature>
<keyword evidence="13" id="KW-1185">Reference proteome</keyword>
<evidence type="ECO:0000256" key="9">
    <source>
        <dbReference type="SAM" id="MobiDB-lite"/>
    </source>
</evidence>
<protein>
    <recommendedName>
        <fullName evidence="11">FAS1 domain-containing protein</fullName>
    </recommendedName>
</protein>
<dbReference type="PROSITE" id="PS50213">
    <property type="entry name" value="FAS1"/>
    <property type="match status" value="2"/>
</dbReference>
<organism evidence="12 13">
    <name type="scientific">Brassica napus</name>
    <name type="common">Rape</name>
    <dbReference type="NCBI Taxonomy" id="3708"/>
    <lineage>
        <taxon>Eukaryota</taxon>
        <taxon>Viridiplantae</taxon>
        <taxon>Streptophyta</taxon>
        <taxon>Embryophyta</taxon>
        <taxon>Tracheophyta</taxon>
        <taxon>Spermatophyta</taxon>
        <taxon>Magnoliopsida</taxon>
        <taxon>eudicotyledons</taxon>
        <taxon>Gunneridae</taxon>
        <taxon>Pentapetalae</taxon>
        <taxon>rosids</taxon>
        <taxon>malvids</taxon>
        <taxon>Brassicales</taxon>
        <taxon>Brassicaceae</taxon>
        <taxon>Brassiceae</taxon>
        <taxon>Brassica</taxon>
    </lineage>
</organism>
<feature type="compositionally biased region" description="Acidic residues" evidence="9">
    <location>
        <begin position="958"/>
        <end position="971"/>
    </location>
</feature>
<feature type="compositionally biased region" description="Basic and acidic residues" evidence="9">
    <location>
        <begin position="674"/>
        <end position="747"/>
    </location>
</feature>
<evidence type="ECO:0000256" key="8">
    <source>
        <dbReference type="ARBA" id="ARBA00023288"/>
    </source>
</evidence>
<evidence type="ECO:0000256" key="4">
    <source>
        <dbReference type="ARBA" id="ARBA00022622"/>
    </source>
</evidence>
<evidence type="ECO:0000256" key="7">
    <source>
        <dbReference type="ARBA" id="ARBA00023136"/>
    </source>
</evidence>
<proteinExistence type="inferred from homology"/>
<dbReference type="SUPFAM" id="SSF82153">
    <property type="entry name" value="FAS1 domain"/>
    <property type="match status" value="2"/>
</dbReference>
<feature type="domain" description="FAS1" evidence="11">
    <location>
        <begin position="74"/>
        <end position="221"/>
    </location>
</feature>
<gene>
    <name evidence="12" type="ORF">HID58_071579</name>
</gene>
<evidence type="ECO:0000256" key="1">
    <source>
        <dbReference type="ARBA" id="ARBA00004609"/>
    </source>
</evidence>
<evidence type="ECO:0000256" key="2">
    <source>
        <dbReference type="ARBA" id="ARBA00007843"/>
    </source>
</evidence>
<dbReference type="PANTHER" id="PTHR32382:SF66">
    <property type="entry name" value="FAS1 DOMAIN-CONTAINING PROTEIN"/>
    <property type="match status" value="1"/>
</dbReference>
<feature type="compositionally biased region" description="Basic and acidic residues" evidence="9">
    <location>
        <begin position="1084"/>
        <end position="1093"/>
    </location>
</feature>
<feature type="region of interest" description="Disordered" evidence="9">
    <location>
        <begin position="660"/>
        <end position="761"/>
    </location>
</feature>
<feature type="region of interest" description="Disordered" evidence="9">
    <location>
        <begin position="459"/>
        <end position="490"/>
    </location>
</feature>
<reference evidence="12 13" key="1">
    <citation type="submission" date="2021-05" db="EMBL/GenBank/DDBJ databases">
        <title>Genome Assembly of Synthetic Allotetraploid Brassica napus Reveals Homoeologous Exchanges between Subgenomes.</title>
        <authorList>
            <person name="Davis J.T."/>
        </authorList>
    </citation>
    <scope>NUCLEOTIDE SEQUENCE [LARGE SCALE GENOMIC DNA]</scope>
    <source>
        <strain evidence="13">cv. Da-Ae</strain>
        <tissue evidence="12">Seedling</tissue>
    </source>
</reference>
<feature type="compositionally biased region" description="Basic and acidic residues" evidence="9">
    <location>
        <begin position="944"/>
        <end position="957"/>
    </location>
</feature>
<feature type="compositionally biased region" description="Basic and acidic residues" evidence="9">
    <location>
        <begin position="796"/>
        <end position="841"/>
    </location>
</feature>
<feature type="compositionally biased region" description="Pro residues" evidence="9">
    <location>
        <begin position="404"/>
        <end position="419"/>
    </location>
</feature>
<feature type="compositionally biased region" description="Basic and acidic residues" evidence="9">
    <location>
        <begin position="904"/>
        <end position="921"/>
    </location>
</feature>
<feature type="compositionally biased region" description="Basic residues" evidence="9">
    <location>
        <begin position="1031"/>
        <end position="1040"/>
    </location>
</feature>
<evidence type="ECO:0000313" key="12">
    <source>
        <dbReference type="EMBL" id="KAH0874217.1"/>
    </source>
</evidence>
<evidence type="ECO:0000259" key="11">
    <source>
        <dbReference type="PROSITE" id="PS50213"/>
    </source>
</evidence>
<keyword evidence="4" id="KW-0336">GPI-anchor</keyword>
<feature type="compositionally biased region" description="Pro residues" evidence="9">
    <location>
        <begin position="381"/>
        <end position="393"/>
    </location>
</feature>